<proteinExistence type="predicted"/>
<gene>
    <name evidence="1" type="ORF">METZ01_LOCUS337380</name>
</gene>
<feature type="non-terminal residue" evidence="1">
    <location>
        <position position="35"/>
    </location>
</feature>
<dbReference type="AlphaFoldDB" id="A0A382QGG4"/>
<evidence type="ECO:0000313" key="1">
    <source>
        <dbReference type="EMBL" id="SVC84526.1"/>
    </source>
</evidence>
<organism evidence="1">
    <name type="scientific">marine metagenome</name>
    <dbReference type="NCBI Taxonomy" id="408172"/>
    <lineage>
        <taxon>unclassified sequences</taxon>
        <taxon>metagenomes</taxon>
        <taxon>ecological metagenomes</taxon>
    </lineage>
</organism>
<protein>
    <submittedName>
        <fullName evidence="1">Uncharacterized protein</fullName>
    </submittedName>
</protein>
<accession>A0A382QGG4</accession>
<dbReference type="EMBL" id="UINC01114308">
    <property type="protein sequence ID" value="SVC84526.1"/>
    <property type="molecule type" value="Genomic_DNA"/>
</dbReference>
<sequence length="35" mass="4018">MEFATQADFDAILNEHHNIQYVDAIFTDLCGYVRG</sequence>
<reference evidence="1" key="1">
    <citation type="submission" date="2018-05" db="EMBL/GenBank/DDBJ databases">
        <authorList>
            <person name="Lanie J.A."/>
            <person name="Ng W.-L."/>
            <person name="Kazmierczak K.M."/>
            <person name="Andrzejewski T.M."/>
            <person name="Davidsen T.M."/>
            <person name="Wayne K.J."/>
            <person name="Tettelin H."/>
            <person name="Glass J.I."/>
            <person name="Rusch D."/>
            <person name="Podicherti R."/>
            <person name="Tsui H.-C.T."/>
            <person name="Winkler M.E."/>
        </authorList>
    </citation>
    <scope>NUCLEOTIDE SEQUENCE</scope>
</reference>
<name>A0A382QGG4_9ZZZZ</name>